<sequence>MNGLGPLLRTILFVAALSGIGAGAVTAAIHLNSTAQLILKAEVYEEAEAAAAPAPATEQATPAAEAPHDHAVHAHDEEEWEPAAGFQRNGLTVLFTILTGFGFALLLVAASELKGGLTSWREGILWGFAGFAVFTLAPGLGLPPELPAMPAADLMERQIWWTATAAATAIGLALMIYGRSPLFAALGVLLIAAPQVIGAPQPPSYETPIPESLHHSFVVASILASFVFWVLIGGFAGWLRPRIGAQQALAPVAQAA</sequence>
<keyword evidence="1" id="KW-0472">Membrane</keyword>
<evidence type="ECO:0000313" key="3">
    <source>
        <dbReference type="Proteomes" id="UP001203284"/>
    </source>
</evidence>
<dbReference type="RefSeq" id="WP_247027795.1">
    <property type="nucleotide sequence ID" value="NZ_JALKCH010000004.1"/>
</dbReference>
<dbReference type="NCBIfam" id="TIGR02458">
    <property type="entry name" value="CbtA"/>
    <property type="match status" value="1"/>
</dbReference>
<reference evidence="2 3" key="1">
    <citation type="submission" date="2022-04" db="EMBL/GenBank/DDBJ databases">
        <authorList>
            <person name="Grouzdev D.S."/>
            <person name="Pantiukh K.S."/>
            <person name="Krutkina M.S."/>
        </authorList>
    </citation>
    <scope>NUCLEOTIDE SEQUENCE [LARGE SCALE GENOMIC DNA]</scope>
    <source>
        <strain evidence="2 3">6x-1</strain>
    </source>
</reference>
<feature type="transmembrane region" description="Helical" evidence="1">
    <location>
        <begin position="159"/>
        <end position="177"/>
    </location>
</feature>
<feature type="transmembrane region" description="Helical" evidence="1">
    <location>
        <begin position="123"/>
        <end position="139"/>
    </location>
</feature>
<accession>A0ABT0D9E1</accession>
<feature type="transmembrane region" description="Helical" evidence="1">
    <location>
        <begin position="182"/>
        <end position="197"/>
    </location>
</feature>
<gene>
    <name evidence="2" type="ORF">MWN34_06535</name>
</gene>
<proteinExistence type="predicted"/>
<dbReference type="InterPro" id="IPR012666">
    <property type="entry name" value="CbtA_put"/>
</dbReference>
<feature type="transmembrane region" description="Helical" evidence="1">
    <location>
        <begin position="7"/>
        <end position="29"/>
    </location>
</feature>
<dbReference type="Pfam" id="PF09490">
    <property type="entry name" value="CbtA"/>
    <property type="match status" value="1"/>
</dbReference>
<keyword evidence="1" id="KW-0812">Transmembrane</keyword>
<protein>
    <submittedName>
        <fullName evidence="2">CbtA family protein</fullName>
    </submittedName>
</protein>
<organism evidence="2 3">
    <name type="scientific">Ancylobacter crimeensis</name>
    <dbReference type="NCBI Taxonomy" id="2579147"/>
    <lineage>
        <taxon>Bacteria</taxon>
        <taxon>Pseudomonadati</taxon>
        <taxon>Pseudomonadota</taxon>
        <taxon>Alphaproteobacteria</taxon>
        <taxon>Hyphomicrobiales</taxon>
        <taxon>Xanthobacteraceae</taxon>
        <taxon>Ancylobacter</taxon>
    </lineage>
</organism>
<feature type="transmembrane region" description="Helical" evidence="1">
    <location>
        <begin position="217"/>
        <end position="239"/>
    </location>
</feature>
<evidence type="ECO:0000256" key="1">
    <source>
        <dbReference type="SAM" id="Phobius"/>
    </source>
</evidence>
<dbReference type="EMBL" id="JALKCH010000004">
    <property type="protein sequence ID" value="MCK0196568.1"/>
    <property type="molecule type" value="Genomic_DNA"/>
</dbReference>
<feature type="transmembrane region" description="Helical" evidence="1">
    <location>
        <begin position="90"/>
        <end position="111"/>
    </location>
</feature>
<dbReference type="Proteomes" id="UP001203284">
    <property type="component" value="Unassembled WGS sequence"/>
</dbReference>
<keyword evidence="1" id="KW-1133">Transmembrane helix</keyword>
<evidence type="ECO:0000313" key="2">
    <source>
        <dbReference type="EMBL" id="MCK0196568.1"/>
    </source>
</evidence>
<comment type="caution">
    <text evidence="2">The sequence shown here is derived from an EMBL/GenBank/DDBJ whole genome shotgun (WGS) entry which is preliminary data.</text>
</comment>
<name>A0ABT0D9E1_9HYPH</name>
<keyword evidence="3" id="KW-1185">Reference proteome</keyword>